<dbReference type="PANTHER" id="PTHR43133:SF8">
    <property type="entry name" value="RNA POLYMERASE SIGMA FACTOR HI_1459-RELATED"/>
    <property type="match status" value="1"/>
</dbReference>
<dbReference type="Pfam" id="PF04542">
    <property type="entry name" value="Sigma70_r2"/>
    <property type="match status" value="1"/>
</dbReference>
<evidence type="ECO:0000256" key="1">
    <source>
        <dbReference type="ARBA" id="ARBA00010641"/>
    </source>
</evidence>
<dbReference type="GO" id="GO:0016987">
    <property type="term" value="F:sigma factor activity"/>
    <property type="evidence" value="ECO:0007669"/>
    <property type="project" value="UniProtKB-KW"/>
</dbReference>
<keyword evidence="5 6" id="KW-0804">Transcription</keyword>
<feature type="domain" description="RNA polymerase sigma-70 region 2" evidence="7">
    <location>
        <begin position="26"/>
        <end position="92"/>
    </location>
</feature>
<dbReference type="Gene3D" id="1.10.10.10">
    <property type="entry name" value="Winged helix-like DNA-binding domain superfamily/Winged helix DNA-binding domain"/>
    <property type="match status" value="1"/>
</dbReference>
<evidence type="ECO:0000256" key="2">
    <source>
        <dbReference type="ARBA" id="ARBA00023015"/>
    </source>
</evidence>
<dbReference type="InterPro" id="IPR007627">
    <property type="entry name" value="RNA_pol_sigma70_r2"/>
</dbReference>
<dbReference type="GO" id="GO:0003677">
    <property type="term" value="F:DNA binding"/>
    <property type="evidence" value="ECO:0007669"/>
    <property type="project" value="UniProtKB-KW"/>
</dbReference>
<dbReference type="Proteomes" id="UP000177346">
    <property type="component" value="Unassembled WGS sequence"/>
</dbReference>
<dbReference type="CDD" id="cd06171">
    <property type="entry name" value="Sigma70_r4"/>
    <property type="match status" value="1"/>
</dbReference>
<reference evidence="9 10" key="1">
    <citation type="journal article" date="2016" name="Nat. Commun.">
        <title>Thousands of microbial genomes shed light on interconnected biogeochemical processes in an aquifer system.</title>
        <authorList>
            <person name="Anantharaman K."/>
            <person name="Brown C.T."/>
            <person name="Hug L.A."/>
            <person name="Sharon I."/>
            <person name="Castelle C.J."/>
            <person name="Probst A.J."/>
            <person name="Thomas B.C."/>
            <person name="Singh A."/>
            <person name="Wilkins M.J."/>
            <person name="Karaoz U."/>
            <person name="Brodie E.L."/>
            <person name="Williams K.H."/>
            <person name="Hubbard S.S."/>
            <person name="Banfield J.F."/>
        </authorList>
    </citation>
    <scope>NUCLEOTIDE SEQUENCE [LARGE SCALE GENOMIC DNA]</scope>
</reference>
<evidence type="ECO:0000256" key="4">
    <source>
        <dbReference type="ARBA" id="ARBA00023125"/>
    </source>
</evidence>
<proteinExistence type="inferred from homology"/>
<dbReference type="SUPFAM" id="SSF88946">
    <property type="entry name" value="Sigma2 domain of RNA polymerase sigma factors"/>
    <property type="match status" value="1"/>
</dbReference>
<dbReference type="NCBIfam" id="TIGR02937">
    <property type="entry name" value="sigma70-ECF"/>
    <property type="match status" value="1"/>
</dbReference>
<dbReference type="EMBL" id="MFIF01000003">
    <property type="protein sequence ID" value="OGF87607.1"/>
    <property type="molecule type" value="Genomic_DNA"/>
</dbReference>
<keyword evidence="3 6" id="KW-0731">Sigma factor</keyword>
<dbReference type="SUPFAM" id="SSF88659">
    <property type="entry name" value="Sigma3 and sigma4 domains of RNA polymerase sigma factors"/>
    <property type="match status" value="1"/>
</dbReference>
<keyword evidence="4 6" id="KW-0238">DNA-binding</keyword>
<dbReference type="AlphaFoldDB" id="A0A1F5XIB2"/>
<evidence type="ECO:0000313" key="9">
    <source>
        <dbReference type="EMBL" id="OGF87607.1"/>
    </source>
</evidence>
<accession>A0A1F5XIB2</accession>
<dbReference type="InterPro" id="IPR000838">
    <property type="entry name" value="RNA_pol_sigma70_ECF_CS"/>
</dbReference>
<dbReference type="InterPro" id="IPR013325">
    <property type="entry name" value="RNA_pol_sigma_r2"/>
</dbReference>
<evidence type="ECO:0000256" key="6">
    <source>
        <dbReference type="RuleBase" id="RU000716"/>
    </source>
</evidence>
<dbReference type="PANTHER" id="PTHR43133">
    <property type="entry name" value="RNA POLYMERASE ECF-TYPE SIGMA FACTO"/>
    <property type="match status" value="1"/>
</dbReference>
<sequence>MEKIREKEDEILVKKAQESPEAYEALYKKYGKRVYNYFWYRAGRIKEVAEDLAQETFIKAFQKLPKFRLRAYSYFSYLLAIAHNTLVKYYKKPKTVSLEELGNIAEESAMDKFKKGEAAELLWRAIEKLPETEKNIMLLKYREGRSVKEIAEITQKSANAVKLVLSRARKKLAALPELKP</sequence>
<dbReference type="Gene3D" id="1.10.1740.10">
    <property type="match status" value="1"/>
</dbReference>
<evidence type="ECO:0000256" key="3">
    <source>
        <dbReference type="ARBA" id="ARBA00023082"/>
    </source>
</evidence>
<dbReference type="PROSITE" id="PS01063">
    <property type="entry name" value="SIGMA70_ECF"/>
    <property type="match status" value="1"/>
</dbReference>
<evidence type="ECO:0000313" key="10">
    <source>
        <dbReference type="Proteomes" id="UP000177346"/>
    </source>
</evidence>
<comment type="similarity">
    <text evidence="1 6">Belongs to the sigma-70 factor family. ECF subfamily.</text>
</comment>
<name>A0A1F5XIB2_9BACT</name>
<keyword evidence="2 6" id="KW-0805">Transcription regulation</keyword>
<protein>
    <recommendedName>
        <fullName evidence="6">RNA polymerase sigma factor</fullName>
    </recommendedName>
</protein>
<gene>
    <name evidence="9" type="ORF">A3B19_02315</name>
</gene>
<dbReference type="InterPro" id="IPR013324">
    <property type="entry name" value="RNA_pol_sigma_r3/r4-like"/>
</dbReference>
<dbReference type="GO" id="GO:0006352">
    <property type="term" value="P:DNA-templated transcription initiation"/>
    <property type="evidence" value="ECO:0007669"/>
    <property type="project" value="InterPro"/>
</dbReference>
<dbReference type="InterPro" id="IPR036388">
    <property type="entry name" value="WH-like_DNA-bd_sf"/>
</dbReference>
<feature type="domain" description="RNA polymerase sigma factor 70 region 4 type 2" evidence="8">
    <location>
        <begin position="120"/>
        <end position="172"/>
    </location>
</feature>
<dbReference type="Pfam" id="PF08281">
    <property type="entry name" value="Sigma70_r4_2"/>
    <property type="match status" value="1"/>
</dbReference>
<organism evidence="9 10">
    <name type="scientific">Candidatus Giovannonibacteria bacterium RIFCSPLOWO2_01_FULL_46_32</name>
    <dbReference type="NCBI Taxonomy" id="1798353"/>
    <lineage>
        <taxon>Bacteria</taxon>
        <taxon>Candidatus Giovannoniibacteriota</taxon>
    </lineage>
</organism>
<dbReference type="InterPro" id="IPR013249">
    <property type="entry name" value="RNA_pol_sigma70_r4_t2"/>
</dbReference>
<dbReference type="InterPro" id="IPR014284">
    <property type="entry name" value="RNA_pol_sigma-70_dom"/>
</dbReference>
<evidence type="ECO:0000259" key="7">
    <source>
        <dbReference type="Pfam" id="PF04542"/>
    </source>
</evidence>
<evidence type="ECO:0000259" key="8">
    <source>
        <dbReference type="Pfam" id="PF08281"/>
    </source>
</evidence>
<evidence type="ECO:0000256" key="5">
    <source>
        <dbReference type="ARBA" id="ARBA00023163"/>
    </source>
</evidence>
<dbReference type="InterPro" id="IPR039425">
    <property type="entry name" value="RNA_pol_sigma-70-like"/>
</dbReference>
<comment type="caution">
    <text evidence="9">The sequence shown here is derived from an EMBL/GenBank/DDBJ whole genome shotgun (WGS) entry which is preliminary data.</text>
</comment>